<proteinExistence type="predicted"/>
<dbReference type="EMBL" id="GBYB01014197">
    <property type="protein sequence ID" value="JAG83964.1"/>
    <property type="molecule type" value="Transcribed_RNA"/>
</dbReference>
<accession>A0A0C9RLG4</accession>
<protein>
    <submittedName>
        <fullName evidence="3">PHO1-H2 protein</fullName>
    </submittedName>
</protein>
<sequence length="215" mass="24214">MSGLLAVGLIALMTVSVRSEGILDCLYQDDSLECGRKTADAALDKIELEATGRKSPPSFSEAIEETAGLFVEGVQTILGTDADPAERQVDTGNREARLKLFLKKKKKLVKFKKLMLKMIPFIMLMKAKISLMLQMISTHFQSKFFIIGIISILINGARLFLELKKNHNPGKVIYYSSAEHQHHYDHDDEGNWRRSVENVGFNPQEKAYSAHLPNY</sequence>
<feature type="signal peptide" evidence="2">
    <location>
        <begin position="1"/>
        <end position="19"/>
    </location>
</feature>
<organism evidence="3">
    <name type="scientific">Fopius arisanus</name>
    <dbReference type="NCBI Taxonomy" id="64838"/>
    <lineage>
        <taxon>Eukaryota</taxon>
        <taxon>Metazoa</taxon>
        <taxon>Ecdysozoa</taxon>
        <taxon>Arthropoda</taxon>
        <taxon>Hexapoda</taxon>
        <taxon>Insecta</taxon>
        <taxon>Pterygota</taxon>
        <taxon>Neoptera</taxon>
        <taxon>Endopterygota</taxon>
        <taxon>Hymenoptera</taxon>
        <taxon>Apocrita</taxon>
        <taxon>Ichneumonoidea</taxon>
        <taxon>Braconidae</taxon>
        <taxon>Opiinae</taxon>
        <taxon>Fopius</taxon>
    </lineage>
</organism>
<evidence type="ECO:0000313" key="5">
    <source>
        <dbReference type="RefSeq" id="XP_011301726.1"/>
    </source>
</evidence>
<dbReference type="AlphaFoldDB" id="A0A0C9RLG4"/>
<keyword evidence="4" id="KW-1185">Reference proteome</keyword>
<evidence type="ECO:0000313" key="3">
    <source>
        <dbReference type="EMBL" id="JAG83964.1"/>
    </source>
</evidence>
<gene>
    <name evidence="3" type="primary">PHO1-H2</name>
    <name evidence="5" type="synonym">LOC105265736</name>
    <name evidence="3" type="ORF">g.10458</name>
</gene>
<accession>A0A9R1TZH2</accession>
<reference evidence="3" key="1">
    <citation type="submission" date="2015-01" db="EMBL/GenBank/DDBJ databases">
        <title>Transcriptome Assembly of Fopius arisanus.</title>
        <authorList>
            <person name="Geib S."/>
        </authorList>
    </citation>
    <scope>NUCLEOTIDE SEQUENCE</scope>
</reference>
<evidence type="ECO:0000256" key="1">
    <source>
        <dbReference type="SAM" id="Phobius"/>
    </source>
</evidence>
<dbReference type="GeneID" id="105265736"/>
<dbReference type="OrthoDB" id="7429417at2759"/>
<dbReference type="RefSeq" id="XP_011301726.1">
    <property type="nucleotide sequence ID" value="XM_011303424.1"/>
</dbReference>
<evidence type="ECO:0000256" key="2">
    <source>
        <dbReference type="SAM" id="SignalP"/>
    </source>
</evidence>
<feature type="chain" id="PRO_5044541752" evidence="2">
    <location>
        <begin position="20"/>
        <end position="215"/>
    </location>
</feature>
<feature type="transmembrane region" description="Helical" evidence="1">
    <location>
        <begin position="142"/>
        <end position="161"/>
    </location>
</feature>
<keyword evidence="1" id="KW-0472">Membrane</keyword>
<keyword evidence="1" id="KW-0812">Transmembrane</keyword>
<keyword evidence="1" id="KW-1133">Transmembrane helix</keyword>
<reference evidence="5" key="2">
    <citation type="submission" date="2025-04" db="UniProtKB">
        <authorList>
            <consortium name="RefSeq"/>
        </authorList>
    </citation>
    <scope>IDENTIFICATION</scope>
    <source>
        <strain evidence="5">USDA-PBARC FA_bdor</strain>
        <tissue evidence="5">Whole organism</tissue>
    </source>
</reference>
<evidence type="ECO:0000313" key="4">
    <source>
        <dbReference type="Proteomes" id="UP000694866"/>
    </source>
</evidence>
<dbReference type="KEGG" id="fas:105265736"/>
<name>A0A0C9RLG4_9HYME</name>
<keyword evidence="2" id="KW-0732">Signal</keyword>
<dbReference type="Proteomes" id="UP000694866">
    <property type="component" value="Unplaced"/>
</dbReference>